<dbReference type="EC" id="2.3.1.-" evidence="3"/>
<evidence type="ECO:0000313" key="4">
    <source>
        <dbReference type="Proteomes" id="UP001432401"/>
    </source>
</evidence>
<dbReference type="Proteomes" id="UP001432401">
    <property type="component" value="Unassembled WGS sequence"/>
</dbReference>
<keyword evidence="3" id="KW-0012">Acyltransferase</keyword>
<evidence type="ECO:0000256" key="1">
    <source>
        <dbReference type="SAM" id="MobiDB-lite"/>
    </source>
</evidence>
<gene>
    <name evidence="3" type="ORF">ABUK86_10765</name>
</gene>
<dbReference type="PROSITE" id="PS51186">
    <property type="entry name" value="GNAT"/>
    <property type="match status" value="1"/>
</dbReference>
<reference evidence="3 4" key="1">
    <citation type="submission" date="2024-06" db="EMBL/GenBank/DDBJ databases">
        <authorList>
            <person name="Bataeva Y.V."/>
            <person name="Grigorian L.N."/>
            <person name="Solomentsev V.I."/>
        </authorList>
    </citation>
    <scope>NUCLEOTIDE SEQUENCE [LARGE SCALE GENOMIC DNA]</scope>
    <source>
        <strain evidence="4">SCPM-O-B-12605 (RCAM04882)</strain>
    </source>
</reference>
<name>A0ABV1ZT84_9ACTN</name>
<feature type="region of interest" description="Disordered" evidence="1">
    <location>
        <begin position="1"/>
        <end position="47"/>
    </location>
</feature>
<protein>
    <submittedName>
        <fullName evidence="3">GNAT family N-acetyltransferase</fullName>
        <ecNumber evidence="3">2.3.1.-</ecNumber>
    </submittedName>
</protein>
<dbReference type="SUPFAM" id="SSF55729">
    <property type="entry name" value="Acyl-CoA N-acyltransferases (Nat)"/>
    <property type="match status" value="1"/>
</dbReference>
<dbReference type="Pfam" id="PF00583">
    <property type="entry name" value="Acetyltransf_1"/>
    <property type="match status" value="1"/>
</dbReference>
<dbReference type="Gene3D" id="3.40.630.30">
    <property type="match status" value="1"/>
</dbReference>
<feature type="domain" description="N-acetyltransferase" evidence="2">
    <location>
        <begin position="45"/>
        <end position="221"/>
    </location>
</feature>
<evidence type="ECO:0000313" key="3">
    <source>
        <dbReference type="EMBL" id="MES0834264.1"/>
    </source>
</evidence>
<accession>A0ABV1ZT84</accession>
<keyword evidence="3" id="KW-0808">Transferase</keyword>
<proteinExistence type="predicted"/>
<organism evidence="3 4">
    <name type="scientific">Nocardiopsis tropica</name>
    <dbReference type="NCBI Taxonomy" id="109330"/>
    <lineage>
        <taxon>Bacteria</taxon>
        <taxon>Bacillati</taxon>
        <taxon>Actinomycetota</taxon>
        <taxon>Actinomycetes</taxon>
        <taxon>Streptosporangiales</taxon>
        <taxon>Nocardiopsidaceae</taxon>
        <taxon>Nocardiopsis</taxon>
    </lineage>
</organism>
<dbReference type="InterPro" id="IPR000182">
    <property type="entry name" value="GNAT_dom"/>
</dbReference>
<evidence type="ECO:0000259" key="2">
    <source>
        <dbReference type="PROSITE" id="PS51186"/>
    </source>
</evidence>
<feature type="compositionally biased region" description="Low complexity" evidence="1">
    <location>
        <begin position="31"/>
        <end position="44"/>
    </location>
</feature>
<dbReference type="EMBL" id="JBEQNB010000005">
    <property type="protein sequence ID" value="MES0834264.1"/>
    <property type="molecule type" value="Genomic_DNA"/>
</dbReference>
<dbReference type="GO" id="GO:0016746">
    <property type="term" value="F:acyltransferase activity"/>
    <property type="evidence" value="ECO:0007669"/>
    <property type="project" value="UniProtKB-KW"/>
</dbReference>
<sequence>MAPANTTGRTGPRTGEDAAGRTGDGDGAAGRPGTAGARRSGPPGLRLVRLDRGTSESALLRAAVLEHRPLPGRRGYVRAPAATLPLADADPARTPFAVVAGPGPVRDAAGARASCAGFGVLDRAVHARDLVPDPAHAVLLRAFHVAPDWEGKGVGRASCSAPLLDRLAAEVAPDASELVLCVDEANRRAARVYGAAGFSFTGRRLFTEPDGIQLVMVRPLAAGGGS</sequence>
<comment type="caution">
    <text evidence="3">The sequence shown here is derived from an EMBL/GenBank/DDBJ whole genome shotgun (WGS) entry which is preliminary data.</text>
</comment>
<keyword evidence="4" id="KW-1185">Reference proteome</keyword>
<dbReference type="InterPro" id="IPR016181">
    <property type="entry name" value="Acyl_CoA_acyltransferase"/>
</dbReference>